<keyword evidence="1" id="KW-0472">Membrane</keyword>
<evidence type="ECO:0000256" key="1">
    <source>
        <dbReference type="SAM" id="Phobius"/>
    </source>
</evidence>
<feature type="transmembrane region" description="Helical" evidence="1">
    <location>
        <begin position="48"/>
        <end position="69"/>
    </location>
</feature>
<feature type="transmembrane region" description="Helical" evidence="1">
    <location>
        <begin position="147"/>
        <end position="167"/>
    </location>
</feature>
<evidence type="ECO:0000313" key="3">
    <source>
        <dbReference type="Proteomes" id="UP001302349"/>
    </source>
</evidence>
<feature type="transmembrane region" description="Helical" evidence="1">
    <location>
        <begin position="113"/>
        <end position="135"/>
    </location>
</feature>
<feature type="transmembrane region" description="Helical" evidence="1">
    <location>
        <begin position="89"/>
        <end position="107"/>
    </location>
</feature>
<gene>
    <name evidence="2" type="ORF">RT717_19820</name>
</gene>
<dbReference type="EMBL" id="CP136051">
    <property type="protein sequence ID" value="WOK05331.1"/>
    <property type="molecule type" value="Genomic_DNA"/>
</dbReference>
<feature type="transmembrane region" description="Helical" evidence="1">
    <location>
        <begin position="179"/>
        <end position="199"/>
    </location>
</feature>
<protein>
    <submittedName>
        <fullName evidence="2">DUF2306 domain-containing protein</fullName>
    </submittedName>
</protein>
<feature type="transmembrane region" description="Helical" evidence="1">
    <location>
        <begin position="7"/>
        <end position="28"/>
    </location>
</feature>
<keyword evidence="3" id="KW-1185">Reference proteome</keyword>
<keyword evidence="1" id="KW-1133">Transmembrane helix</keyword>
<dbReference type="Proteomes" id="UP001302349">
    <property type="component" value="Chromosome"/>
</dbReference>
<organism evidence="2 3">
    <name type="scientific">Imperialibacter roseus</name>
    <dbReference type="NCBI Taxonomy" id="1324217"/>
    <lineage>
        <taxon>Bacteria</taxon>
        <taxon>Pseudomonadati</taxon>
        <taxon>Bacteroidota</taxon>
        <taxon>Cytophagia</taxon>
        <taxon>Cytophagales</taxon>
        <taxon>Flammeovirgaceae</taxon>
        <taxon>Imperialibacter</taxon>
    </lineage>
</organism>
<name>A0ABZ0INP7_9BACT</name>
<reference evidence="2 3" key="1">
    <citation type="journal article" date="2023" name="Microbiol. Resour. Announc.">
        <title>Complete Genome Sequence of Imperialibacter roseus strain P4T.</title>
        <authorList>
            <person name="Tizabi D.R."/>
            <person name="Bachvaroff T."/>
            <person name="Hill R.T."/>
        </authorList>
    </citation>
    <scope>NUCLEOTIDE SEQUENCE [LARGE SCALE GENOMIC DNA]</scope>
    <source>
        <strain evidence="2 3">P4T</strain>
    </source>
</reference>
<proteinExistence type="predicted"/>
<evidence type="ECO:0000313" key="2">
    <source>
        <dbReference type="EMBL" id="WOK05331.1"/>
    </source>
</evidence>
<accession>A0ABZ0INP7</accession>
<dbReference type="RefSeq" id="WP_317488090.1">
    <property type="nucleotide sequence ID" value="NZ_CP136051.1"/>
</dbReference>
<dbReference type="InterPro" id="IPR018750">
    <property type="entry name" value="DUF2306_membrane"/>
</dbReference>
<sequence>MNKRIKIILWGLLVFLSISIAGYAFSYLSFTPDKGFPAQKPEEIRTSFFWLLAFYMHISFGGIALLTGVFQFSEKLRKRVVLHRTLGKIYLISILLGGLAGFMLSIFAEGGIIAKVGFNLLAVTWLLTSWLAYSSIRNRDIEAHRKWMLRSYAACCAAISLRLILPFELAALHMDFTTAYQIVAWACWVPNMIVIEMYIRSQKQVQLA</sequence>
<keyword evidence="1" id="KW-0812">Transmembrane</keyword>
<dbReference type="Pfam" id="PF10067">
    <property type="entry name" value="DUF2306"/>
    <property type="match status" value="1"/>
</dbReference>